<organism evidence="12 13">
    <name type="scientific">Larkinella knui</name>
    <dbReference type="NCBI Taxonomy" id="2025310"/>
    <lineage>
        <taxon>Bacteria</taxon>
        <taxon>Pseudomonadati</taxon>
        <taxon>Bacteroidota</taxon>
        <taxon>Cytophagia</taxon>
        <taxon>Cytophagales</taxon>
        <taxon>Spirosomataceae</taxon>
        <taxon>Larkinella</taxon>
    </lineage>
</organism>
<dbReference type="SMART" id="SM01323">
    <property type="entry name" value="YajC"/>
    <property type="match status" value="1"/>
</dbReference>
<dbReference type="NCBIfam" id="TIGR00739">
    <property type="entry name" value="yajC"/>
    <property type="match status" value="1"/>
</dbReference>
<dbReference type="PRINTS" id="PR01853">
    <property type="entry name" value="YAJCTRNLCASE"/>
</dbReference>
<evidence type="ECO:0000313" key="13">
    <source>
        <dbReference type="Proteomes" id="UP000274271"/>
    </source>
</evidence>
<sequence length="105" mass="11698">MNFHSVLLQAPAGSSNSMVWNIVLWVGIFVVFYFFMIRPQQKKQKDQKNFIENLKKGDGVVTIGGLHGKVYAVEGTTVIVEVDKGIKLTFEKTAISREATVKLPA</sequence>
<keyword evidence="13" id="KW-1185">Reference proteome</keyword>
<dbReference type="OrthoDB" id="9800132at2"/>
<evidence type="ECO:0000256" key="11">
    <source>
        <dbReference type="SAM" id="Phobius"/>
    </source>
</evidence>
<evidence type="ECO:0000256" key="7">
    <source>
        <dbReference type="ARBA" id="ARBA00022927"/>
    </source>
</evidence>
<dbReference type="EMBL" id="RQJP01000005">
    <property type="protein sequence ID" value="RRB11677.1"/>
    <property type="molecule type" value="Genomic_DNA"/>
</dbReference>
<evidence type="ECO:0000256" key="10">
    <source>
        <dbReference type="ARBA" id="ARBA00023136"/>
    </source>
</evidence>
<feature type="transmembrane region" description="Helical" evidence="11">
    <location>
        <begin position="18"/>
        <end position="37"/>
    </location>
</feature>
<dbReference type="GO" id="GO:0005886">
    <property type="term" value="C:plasma membrane"/>
    <property type="evidence" value="ECO:0007669"/>
    <property type="project" value="UniProtKB-SubCell"/>
</dbReference>
<protein>
    <recommendedName>
        <fullName evidence="3">Sec translocon accessory complex subunit YajC</fullName>
    </recommendedName>
</protein>
<proteinExistence type="inferred from homology"/>
<dbReference type="PANTHER" id="PTHR33909">
    <property type="entry name" value="SEC TRANSLOCON ACCESSORY COMPLEX SUBUNIT YAJC"/>
    <property type="match status" value="1"/>
</dbReference>
<evidence type="ECO:0000256" key="4">
    <source>
        <dbReference type="ARBA" id="ARBA00022448"/>
    </source>
</evidence>
<keyword evidence="5" id="KW-1003">Cell membrane</keyword>
<evidence type="ECO:0000256" key="6">
    <source>
        <dbReference type="ARBA" id="ARBA00022692"/>
    </source>
</evidence>
<dbReference type="Proteomes" id="UP000274271">
    <property type="component" value="Unassembled WGS sequence"/>
</dbReference>
<evidence type="ECO:0000256" key="5">
    <source>
        <dbReference type="ARBA" id="ARBA00022475"/>
    </source>
</evidence>
<keyword evidence="9" id="KW-0811">Translocation</keyword>
<dbReference type="Pfam" id="PF02699">
    <property type="entry name" value="YajC"/>
    <property type="match status" value="1"/>
</dbReference>
<keyword evidence="4" id="KW-0813">Transport</keyword>
<name>A0A3P1CEK9_9BACT</name>
<accession>A0A3P1CEK9</accession>
<gene>
    <name evidence="12" type="primary">yajC</name>
    <name evidence="12" type="ORF">EHT87_24730</name>
</gene>
<dbReference type="GO" id="GO:0015031">
    <property type="term" value="P:protein transport"/>
    <property type="evidence" value="ECO:0007669"/>
    <property type="project" value="UniProtKB-KW"/>
</dbReference>
<evidence type="ECO:0000313" key="12">
    <source>
        <dbReference type="EMBL" id="RRB11677.1"/>
    </source>
</evidence>
<dbReference type="PANTHER" id="PTHR33909:SF1">
    <property type="entry name" value="SEC TRANSLOCON ACCESSORY COMPLEX SUBUNIT YAJC"/>
    <property type="match status" value="1"/>
</dbReference>
<evidence type="ECO:0000256" key="2">
    <source>
        <dbReference type="ARBA" id="ARBA00006742"/>
    </source>
</evidence>
<keyword evidence="10 11" id="KW-0472">Membrane</keyword>
<keyword evidence="8 11" id="KW-1133">Transmembrane helix</keyword>
<reference evidence="12 13" key="1">
    <citation type="submission" date="2018-11" db="EMBL/GenBank/DDBJ databases">
        <authorList>
            <person name="Zhou Z."/>
            <person name="Wang G."/>
        </authorList>
    </citation>
    <scope>NUCLEOTIDE SEQUENCE [LARGE SCALE GENOMIC DNA]</scope>
    <source>
        <strain evidence="12 13">KCTC42998</strain>
    </source>
</reference>
<comment type="caution">
    <text evidence="12">The sequence shown here is derived from an EMBL/GenBank/DDBJ whole genome shotgun (WGS) entry which is preliminary data.</text>
</comment>
<comment type="similarity">
    <text evidence="2">Belongs to the YajC family.</text>
</comment>
<dbReference type="RefSeq" id="WP_124909344.1">
    <property type="nucleotide sequence ID" value="NZ_RQJP01000005.1"/>
</dbReference>
<comment type="subcellular location">
    <subcellularLocation>
        <location evidence="1">Cell membrane</location>
        <topology evidence="1">Single-pass membrane protein</topology>
    </subcellularLocation>
</comment>
<keyword evidence="7" id="KW-0653">Protein transport</keyword>
<evidence type="ECO:0000256" key="3">
    <source>
        <dbReference type="ARBA" id="ARBA00014962"/>
    </source>
</evidence>
<evidence type="ECO:0000256" key="9">
    <source>
        <dbReference type="ARBA" id="ARBA00023010"/>
    </source>
</evidence>
<evidence type="ECO:0000256" key="1">
    <source>
        <dbReference type="ARBA" id="ARBA00004162"/>
    </source>
</evidence>
<keyword evidence="6 11" id="KW-0812">Transmembrane</keyword>
<dbReference type="InterPro" id="IPR003849">
    <property type="entry name" value="Preprotein_translocase_YajC"/>
</dbReference>
<dbReference type="AlphaFoldDB" id="A0A3P1CEK9"/>
<evidence type="ECO:0000256" key="8">
    <source>
        <dbReference type="ARBA" id="ARBA00022989"/>
    </source>
</evidence>